<sequence length="56" mass="6008">MNSRNSAETEDDQPRLALLIDVDNAQPSVIEGLLAEVAMAKYGVASGKRIFVRSCG</sequence>
<dbReference type="Proteomes" id="UP000001890">
    <property type="component" value="Chromosome"/>
</dbReference>
<dbReference type="STRING" id="380358.gene:13329102"/>
<dbReference type="KEGG" id="xal:CBA17585"/>
<dbReference type="AlphaFoldDB" id="D2UGS4"/>
<name>D2UGS4_XANAP</name>
<organism evidence="1 2">
    <name type="scientific">Xanthomonas albilineans (strain GPE PC73 / CFBP 7063)</name>
    <dbReference type="NCBI Taxonomy" id="380358"/>
    <lineage>
        <taxon>Bacteria</taxon>
        <taxon>Pseudomonadati</taxon>
        <taxon>Pseudomonadota</taxon>
        <taxon>Gammaproteobacteria</taxon>
        <taxon>Lysobacterales</taxon>
        <taxon>Lysobacteraceae</taxon>
        <taxon>Xanthomonas</taxon>
    </lineage>
</organism>
<reference evidence="1 2" key="1">
    <citation type="journal article" date="2009" name="BMC Genomics">
        <title>The complete genome sequence of Xanthomonas albilineans provides new insights into the reductive genome evolution of the xylem-limited Xanthomonadaceae.</title>
        <authorList>
            <person name="Pieretti I."/>
            <person name="Royer M."/>
            <person name="Barbe V."/>
            <person name="Carrere S."/>
            <person name="Koebnik R."/>
            <person name="Cociancich S."/>
            <person name="Couloux A."/>
            <person name="Darrasse A."/>
            <person name="Gouzy J."/>
            <person name="Jacques M.A."/>
            <person name="Lauber E."/>
            <person name="Manceau C."/>
            <person name="Mangenot S."/>
            <person name="Poussier S."/>
            <person name="Segurens B."/>
            <person name="Szurek B."/>
            <person name="Verdier V."/>
            <person name="Arlat M."/>
            <person name="Rott P."/>
        </authorList>
    </citation>
    <scope>NUCLEOTIDE SEQUENCE [LARGE SCALE GENOMIC DNA]</scope>
    <source>
        <strain evidence="2">GPE PC73 / CFBP 7063</strain>
    </source>
</reference>
<protein>
    <recommendedName>
        <fullName evidence="3">NYN domain-containing protein</fullName>
    </recommendedName>
</protein>
<evidence type="ECO:0000313" key="2">
    <source>
        <dbReference type="Proteomes" id="UP000001890"/>
    </source>
</evidence>
<accession>D2UGS4</accession>
<dbReference type="GeneID" id="57878419"/>
<evidence type="ECO:0000313" key="1">
    <source>
        <dbReference type="EMBL" id="CBA17585.1"/>
    </source>
</evidence>
<gene>
    <name evidence="1" type="primary">XALc</name>
</gene>
<dbReference type="EMBL" id="FP565176">
    <property type="protein sequence ID" value="CBA17585.1"/>
    <property type="molecule type" value="Genomic_DNA"/>
</dbReference>
<keyword evidence="2" id="KW-1185">Reference proteome</keyword>
<dbReference type="eggNOG" id="COG1432">
    <property type="taxonomic scope" value="Bacteria"/>
</dbReference>
<dbReference type="RefSeq" id="WP_012917578.1">
    <property type="nucleotide sequence ID" value="NC_013722.1"/>
</dbReference>
<proteinExistence type="predicted"/>
<evidence type="ECO:0008006" key="3">
    <source>
        <dbReference type="Google" id="ProtNLM"/>
    </source>
</evidence>